<dbReference type="RefSeq" id="WP_347937046.1">
    <property type="nucleotide sequence ID" value="NZ_CP158160.1"/>
</dbReference>
<keyword evidence="2" id="KW-1185">Reference proteome</keyword>
<dbReference type="EMBL" id="JBDXMI010000001">
    <property type="protein sequence ID" value="MEO9383657.1"/>
    <property type="molecule type" value="Genomic_DNA"/>
</dbReference>
<dbReference type="Proteomes" id="UP001462502">
    <property type="component" value="Unassembled WGS sequence"/>
</dbReference>
<gene>
    <name evidence="1" type="ORF">ABI908_05930</name>
</gene>
<proteinExistence type="predicted"/>
<name>A0ABV0IQT3_9NEIS</name>
<comment type="caution">
    <text evidence="1">The sequence shown here is derived from an EMBL/GenBank/DDBJ whole genome shotgun (WGS) entry which is preliminary data.</text>
</comment>
<sequence length="618" mass="69634">MANLPEVCLLECLMPPPGHQFVGMVGSTYSLAPSVLLAMLVAATTPRRDGEPFALERSKEEILEAIRTAPKRCLIFCDHHATLQENGGLSSHEKLALHSVVKKEGRANNNCGSLHGKVVIALFQDDDGNHLARLYVGSKNLTDTPYEEFGVVVDLKEVKAKDADLVSLSVADYLRYLHDWEGAHVQVSTKLNPLRMVLDVLQKRRFRCSLPGVQFHWQGRRLHPDRPPCWAPLAQTLRSWVRPAPSAVYIHSPWARATAIDHFVEACGDKTRIVLRCLDERQLAIRDNPQVRFDFYHGSGGQLERYQSHAKLYLFRWKTDALLAFGSANCTGDGWGIETASGRTNSEVLLTLPCKFMTYQALANLQGEVVAPRLAQPREVAAADHAREYLEAIRVDVVYDTEAGALCYRFDWPADHPHRSERVMVVHELVETANDSTSLVIWDSTGVPPDGVVHWQYDAAQLYLLSPLIRLIDPDSSVQVHLVVDLDIRFVEGQTQLQCMQYTTEEFVESLARLMEVSIDGGNQRTPGTQQEPHDIVERFIAGLRLERYLYRMARLKHTVPQEYAETINRVDRLIALKADDPRMVETMFGAAIRAIRDAHGVLNEVKRVPGRHRRNGT</sequence>
<reference evidence="1 2" key="1">
    <citation type="submission" date="2024-05" db="EMBL/GenBank/DDBJ databases">
        <authorList>
            <person name="De Oliveira J.P."/>
            <person name="Noriler S.A."/>
            <person name="De Oliveira A.G."/>
            <person name="Sipoli D.S."/>
        </authorList>
    </citation>
    <scope>NUCLEOTIDE SEQUENCE [LARGE SCALE GENOMIC DNA]</scope>
    <source>
        <strain evidence="1 2">LABIM192</strain>
    </source>
</reference>
<evidence type="ECO:0000313" key="1">
    <source>
        <dbReference type="EMBL" id="MEO9383657.1"/>
    </source>
</evidence>
<dbReference type="Gene3D" id="3.30.870.10">
    <property type="entry name" value="Endonuclease Chain A"/>
    <property type="match status" value="1"/>
</dbReference>
<evidence type="ECO:0000313" key="2">
    <source>
        <dbReference type="Proteomes" id="UP001462502"/>
    </source>
</evidence>
<evidence type="ECO:0008006" key="3">
    <source>
        <dbReference type="Google" id="ProtNLM"/>
    </source>
</evidence>
<dbReference type="CDD" id="cd00138">
    <property type="entry name" value="PLDc_SF"/>
    <property type="match status" value="1"/>
</dbReference>
<accession>A0ABV0IQT3</accession>
<protein>
    <recommendedName>
        <fullName evidence="3">PLD phosphodiesterase domain-containing protein</fullName>
    </recommendedName>
</protein>
<organism evidence="1 2">
    <name type="scientific">Chromobacterium phragmitis</name>
    <dbReference type="NCBI Taxonomy" id="2202141"/>
    <lineage>
        <taxon>Bacteria</taxon>
        <taxon>Pseudomonadati</taxon>
        <taxon>Pseudomonadota</taxon>
        <taxon>Betaproteobacteria</taxon>
        <taxon>Neisseriales</taxon>
        <taxon>Chromobacteriaceae</taxon>
        <taxon>Chromobacterium</taxon>
    </lineage>
</organism>